<reference evidence="1 2" key="1">
    <citation type="submission" date="2015-09" db="EMBL/GenBank/DDBJ databases">
        <authorList>
            <consortium name="Pathogen Informatics"/>
        </authorList>
    </citation>
    <scope>NUCLEOTIDE SEQUENCE [LARGE SCALE GENOMIC DNA]</scope>
    <source>
        <strain evidence="1 2">2789STDY5834847</strain>
    </source>
</reference>
<proteinExistence type="predicted"/>
<organism evidence="1 2">
    <name type="scientific">Bacteroides uniformis</name>
    <dbReference type="NCBI Taxonomy" id="820"/>
    <lineage>
        <taxon>Bacteria</taxon>
        <taxon>Pseudomonadati</taxon>
        <taxon>Bacteroidota</taxon>
        <taxon>Bacteroidia</taxon>
        <taxon>Bacteroidales</taxon>
        <taxon>Bacteroidaceae</taxon>
        <taxon>Bacteroides</taxon>
    </lineage>
</organism>
<name>A0A174NPR8_BACUN</name>
<evidence type="ECO:0000313" key="2">
    <source>
        <dbReference type="Proteomes" id="UP000095614"/>
    </source>
</evidence>
<dbReference type="Proteomes" id="UP000095614">
    <property type="component" value="Unassembled WGS sequence"/>
</dbReference>
<dbReference type="OrthoDB" id="9790423at2"/>
<accession>A0A174NPR8</accession>
<protein>
    <submittedName>
        <fullName evidence="1">Uncharacterized protein</fullName>
    </submittedName>
</protein>
<dbReference type="EMBL" id="CZAF01000012">
    <property type="protein sequence ID" value="CUP48550.1"/>
    <property type="molecule type" value="Genomic_DNA"/>
</dbReference>
<gene>
    <name evidence="1" type="ORF">ERS852462_03759</name>
</gene>
<evidence type="ECO:0000313" key="1">
    <source>
        <dbReference type="EMBL" id="CUP48550.1"/>
    </source>
</evidence>
<dbReference type="AlphaFoldDB" id="A0A174NPR8"/>
<sequence>MELYFFKNKIIREVKEELIHCFAYSDFDLSADLCGLNLKPFIDAGIDISNTSLTFDLKTKEWKEGPIDRLLFVRTISEFKQYAESFANKCAIRQIEEKHVCALKFMAAIFTRTIHHLINDTDVFDMEQNLRMYSIAVRPDLLNLYIALKQNKGKTATIRFGKGKPITVDDKGFAWFHYMMEKYLDKFLAVNNVEEAQEELEDLYPSMMGKKVKSDQLYLNYIMASTYTYISRNIIPSQENKITVEQCTFLLEFLTEFKFISPQDKKNKLNNLQSTIKSLIIDSNSYIIERFRRNKRMRAFPRPRLFDIYDICWDDRWE</sequence>
<dbReference type="RefSeq" id="WP_057098148.1">
    <property type="nucleotide sequence ID" value="NZ_CAXTXF010000022.1"/>
</dbReference>